<proteinExistence type="predicted"/>
<evidence type="ECO:0000313" key="2">
    <source>
        <dbReference type="Proteomes" id="UP000499080"/>
    </source>
</evidence>
<keyword evidence="2" id="KW-1185">Reference proteome</keyword>
<reference evidence="1 2" key="1">
    <citation type="journal article" date="2019" name="Sci. Rep.">
        <title>Orb-weaving spider Araneus ventricosus genome elucidates the spidroin gene catalogue.</title>
        <authorList>
            <person name="Kono N."/>
            <person name="Nakamura H."/>
            <person name="Ohtoshi R."/>
            <person name="Moran D.A.P."/>
            <person name="Shinohara A."/>
            <person name="Yoshida Y."/>
            <person name="Fujiwara M."/>
            <person name="Mori M."/>
            <person name="Tomita M."/>
            <person name="Arakawa K."/>
        </authorList>
    </citation>
    <scope>NUCLEOTIDE SEQUENCE [LARGE SCALE GENOMIC DNA]</scope>
</reference>
<dbReference type="Proteomes" id="UP000499080">
    <property type="component" value="Unassembled WGS sequence"/>
</dbReference>
<evidence type="ECO:0000313" key="1">
    <source>
        <dbReference type="EMBL" id="GBM04390.1"/>
    </source>
</evidence>
<name>A0A4Y2CJ59_ARAVE</name>
<protein>
    <submittedName>
        <fullName evidence="1">Uncharacterized protein</fullName>
    </submittedName>
</protein>
<gene>
    <name evidence="1" type="ORF">AVEN_35573_1</name>
</gene>
<comment type="caution">
    <text evidence="1">The sequence shown here is derived from an EMBL/GenBank/DDBJ whole genome shotgun (WGS) entry which is preliminary data.</text>
</comment>
<dbReference type="EMBL" id="BGPR01000202">
    <property type="protein sequence ID" value="GBM04390.1"/>
    <property type="molecule type" value="Genomic_DNA"/>
</dbReference>
<accession>A0A4Y2CJ59</accession>
<dbReference type="AlphaFoldDB" id="A0A4Y2CJ59"/>
<organism evidence="1 2">
    <name type="scientific">Araneus ventricosus</name>
    <name type="common">Orbweaver spider</name>
    <name type="synonym">Epeira ventricosa</name>
    <dbReference type="NCBI Taxonomy" id="182803"/>
    <lineage>
        <taxon>Eukaryota</taxon>
        <taxon>Metazoa</taxon>
        <taxon>Ecdysozoa</taxon>
        <taxon>Arthropoda</taxon>
        <taxon>Chelicerata</taxon>
        <taxon>Arachnida</taxon>
        <taxon>Araneae</taxon>
        <taxon>Araneomorphae</taxon>
        <taxon>Entelegynae</taxon>
        <taxon>Araneoidea</taxon>
        <taxon>Araneidae</taxon>
        <taxon>Araneus</taxon>
    </lineage>
</organism>
<sequence>MDIFLGITSYLSEELVAFVILPFKRALDDLDVALKKDLHDFTLNNTTRYFKILNVPSGLLQKDKTEWKEDESYKKSKAIVGSLRVINDVVELGVDLME</sequence>